<feature type="region of interest" description="Disordered" evidence="1">
    <location>
        <begin position="42"/>
        <end position="63"/>
    </location>
</feature>
<dbReference type="PANTHER" id="PTHR38116">
    <property type="entry name" value="CHROMOSOME 7, WHOLE GENOME SHOTGUN SEQUENCE"/>
    <property type="match status" value="1"/>
</dbReference>
<sequence>MSTTGCRRKAKQPDIPALDEDPAERKRILNVLAQRRYRRNKKEHLRDLERSAGRSSLAHTTSEQQAQIPALFDVVSPAKDLMFDHCSNMLCLDPKTSSDYFPLQPENTTQGFLDPACIDPATLEAFDASFSFALPSLPSTPSLSNASTSPSNRSNHDSQTQSLFDDSLGTDEVHLPMLELNLLRGAMAVARRVGVDSIIWSLDATSPFYDSTALTYSHLPSNLRPTTVQIRNAHHPVFDILPWPSVRDKLILVFSQAHDVRPPNARSPTALLDLVYDMEDSAEGIRIWGDDPCADENWEIGEKLFSNWWWALNSQVINRSNEMRRNRGAAVLEVNRDVQELE</sequence>
<name>A0ABR0KGC8_9EURO</name>
<proteinExistence type="predicted"/>
<evidence type="ECO:0000256" key="1">
    <source>
        <dbReference type="SAM" id="MobiDB-lite"/>
    </source>
</evidence>
<feature type="compositionally biased region" description="Low complexity" evidence="1">
    <location>
        <begin position="141"/>
        <end position="152"/>
    </location>
</feature>
<evidence type="ECO:0000313" key="3">
    <source>
        <dbReference type="Proteomes" id="UP001345013"/>
    </source>
</evidence>
<dbReference type="CDD" id="cd14688">
    <property type="entry name" value="bZIP_YAP"/>
    <property type="match status" value="1"/>
</dbReference>
<dbReference type="PANTHER" id="PTHR38116:SF9">
    <property type="entry name" value="BZIP DOMAIN-CONTAINING PROTEIN"/>
    <property type="match status" value="1"/>
</dbReference>
<accession>A0ABR0KGC8</accession>
<organism evidence="2 3">
    <name type="scientific">Lithohypha guttulata</name>
    <dbReference type="NCBI Taxonomy" id="1690604"/>
    <lineage>
        <taxon>Eukaryota</taxon>
        <taxon>Fungi</taxon>
        <taxon>Dikarya</taxon>
        <taxon>Ascomycota</taxon>
        <taxon>Pezizomycotina</taxon>
        <taxon>Eurotiomycetes</taxon>
        <taxon>Chaetothyriomycetidae</taxon>
        <taxon>Chaetothyriales</taxon>
        <taxon>Trichomeriaceae</taxon>
        <taxon>Lithohypha</taxon>
    </lineage>
</organism>
<keyword evidence="3" id="KW-1185">Reference proteome</keyword>
<gene>
    <name evidence="2" type="ORF">LTR24_002928</name>
</gene>
<dbReference type="InterPro" id="IPR021833">
    <property type="entry name" value="DUF3425"/>
</dbReference>
<protein>
    <recommendedName>
        <fullName evidence="4">BZIP domain-containing protein</fullName>
    </recommendedName>
</protein>
<dbReference type="Proteomes" id="UP001345013">
    <property type="component" value="Unassembled WGS sequence"/>
</dbReference>
<reference evidence="2 3" key="1">
    <citation type="submission" date="2023-08" db="EMBL/GenBank/DDBJ databases">
        <title>Black Yeasts Isolated from many extreme environments.</title>
        <authorList>
            <person name="Coleine C."/>
            <person name="Stajich J.E."/>
            <person name="Selbmann L."/>
        </authorList>
    </citation>
    <scope>NUCLEOTIDE SEQUENCE [LARGE SCALE GENOMIC DNA]</scope>
    <source>
        <strain evidence="2 3">CCFEE 5885</strain>
    </source>
</reference>
<comment type="caution">
    <text evidence="2">The sequence shown here is derived from an EMBL/GenBank/DDBJ whole genome shotgun (WGS) entry which is preliminary data.</text>
</comment>
<feature type="compositionally biased region" description="Basic residues" evidence="1">
    <location>
        <begin position="1"/>
        <end position="10"/>
    </location>
</feature>
<evidence type="ECO:0008006" key="4">
    <source>
        <dbReference type="Google" id="ProtNLM"/>
    </source>
</evidence>
<feature type="compositionally biased region" description="Polar residues" evidence="1">
    <location>
        <begin position="53"/>
        <end position="63"/>
    </location>
</feature>
<dbReference type="EMBL" id="JAVRRG010000026">
    <property type="protein sequence ID" value="KAK5095711.1"/>
    <property type="molecule type" value="Genomic_DNA"/>
</dbReference>
<feature type="region of interest" description="Disordered" evidence="1">
    <location>
        <begin position="1"/>
        <end position="24"/>
    </location>
</feature>
<dbReference type="Pfam" id="PF11905">
    <property type="entry name" value="DUF3425"/>
    <property type="match status" value="1"/>
</dbReference>
<feature type="region of interest" description="Disordered" evidence="1">
    <location>
        <begin position="141"/>
        <end position="164"/>
    </location>
</feature>
<evidence type="ECO:0000313" key="2">
    <source>
        <dbReference type="EMBL" id="KAK5095711.1"/>
    </source>
</evidence>